<keyword evidence="2" id="KW-1185">Reference proteome</keyword>
<dbReference type="Proteomes" id="UP001151760">
    <property type="component" value="Unassembled WGS sequence"/>
</dbReference>
<evidence type="ECO:0008006" key="3">
    <source>
        <dbReference type="Google" id="ProtNLM"/>
    </source>
</evidence>
<protein>
    <recommendedName>
        <fullName evidence="3">Reverse transcriptase domain-containing protein</fullName>
    </recommendedName>
</protein>
<evidence type="ECO:0000313" key="2">
    <source>
        <dbReference type="Proteomes" id="UP001151760"/>
    </source>
</evidence>
<gene>
    <name evidence="1" type="ORF">Tco_1068628</name>
</gene>
<dbReference type="EMBL" id="BQNB010019591">
    <property type="protein sequence ID" value="GJT86911.1"/>
    <property type="molecule type" value="Genomic_DNA"/>
</dbReference>
<dbReference type="InterPro" id="IPR043128">
    <property type="entry name" value="Rev_trsase/Diguanyl_cyclase"/>
</dbReference>
<organism evidence="1 2">
    <name type="scientific">Tanacetum coccineum</name>
    <dbReference type="NCBI Taxonomy" id="301880"/>
    <lineage>
        <taxon>Eukaryota</taxon>
        <taxon>Viridiplantae</taxon>
        <taxon>Streptophyta</taxon>
        <taxon>Embryophyta</taxon>
        <taxon>Tracheophyta</taxon>
        <taxon>Spermatophyta</taxon>
        <taxon>Magnoliopsida</taxon>
        <taxon>eudicotyledons</taxon>
        <taxon>Gunneridae</taxon>
        <taxon>Pentapetalae</taxon>
        <taxon>asterids</taxon>
        <taxon>campanulids</taxon>
        <taxon>Asterales</taxon>
        <taxon>Asteraceae</taxon>
        <taxon>Asteroideae</taxon>
        <taxon>Anthemideae</taxon>
        <taxon>Anthemidinae</taxon>
        <taxon>Tanacetum</taxon>
    </lineage>
</organism>
<evidence type="ECO:0000313" key="1">
    <source>
        <dbReference type="EMBL" id="GJT86911.1"/>
    </source>
</evidence>
<dbReference type="InterPro" id="IPR043502">
    <property type="entry name" value="DNA/RNA_pol_sf"/>
</dbReference>
<accession>A0ABQ5HG96</accession>
<proteinExistence type="predicted"/>
<dbReference type="Gene3D" id="3.30.70.270">
    <property type="match status" value="1"/>
</dbReference>
<dbReference type="SUPFAM" id="SSF56672">
    <property type="entry name" value="DNA/RNA polymerases"/>
    <property type="match status" value="1"/>
</dbReference>
<comment type="caution">
    <text evidence="1">The sequence shown here is derived from an EMBL/GenBank/DDBJ whole genome shotgun (WGS) entry which is preliminary data.</text>
</comment>
<name>A0ABQ5HG96_9ASTR</name>
<reference evidence="1" key="2">
    <citation type="submission" date="2022-01" db="EMBL/GenBank/DDBJ databases">
        <authorList>
            <person name="Yamashiro T."/>
            <person name="Shiraishi A."/>
            <person name="Satake H."/>
            <person name="Nakayama K."/>
        </authorList>
    </citation>
    <scope>NUCLEOTIDE SEQUENCE</scope>
</reference>
<sequence>MQGHISAAVDSDFQEQMGRNLESYVDDMVIKRKTEQGIMIDIAETFDNLWKFNMKLNPKKCSFGVGEGNSWVTWSRQKE</sequence>
<reference evidence="1" key="1">
    <citation type="journal article" date="2022" name="Int. J. Mol. Sci.">
        <title>Draft Genome of Tanacetum Coccineum: Genomic Comparison of Closely Related Tanacetum-Family Plants.</title>
        <authorList>
            <person name="Yamashiro T."/>
            <person name="Shiraishi A."/>
            <person name="Nakayama K."/>
            <person name="Satake H."/>
        </authorList>
    </citation>
    <scope>NUCLEOTIDE SEQUENCE</scope>
</reference>